<dbReference type="SMART" id="SM00220">
    <property type="entry name" value="S_TKc"/>
    <property type="match status" value="1"/>
</dbReference>
<dbReference type="PROSITE" id="PS50011">
    <property type="entry name" value="PROTEIN_KINASE_DOM"/>
    <property type="match status" value="1"/>
</dbReference>
<evidence type="ECO:0000313" key="9">
    <source>
        <dbReference type="Proteomes" id="UP001054837"/>
    </source>
</evidence>
<name>A0AAV4P564_9ARAC</name>
<dbReference type="PANTHER" id="PTHR24055">
    <property type="entry name" value="MITOGEN-ACTIVATED PROTEIN KINASE"/>
    <property type="match status" value="1"/>
</dbReference>
<keyword evidence="3" id="KW-0547">Nucleotide-binding</keyword>
<evidence type="ECO:0000256" key="1">
    <source>
        <dbReference type="ARBA" id="ARBA00022527"/>
    </source>
</evidence>
<accession>A0AAV4P564</accession>
<keyword evidence="5" id="KW-0067">ATP-binding</keyword>
<comment type="caution">
    <text evidence="8">The sequence shown here is derived from an EMBL/GenBank/DDBJ whole genome shotgun (WGS) entry which is preliminary data.</text>
</comment>
<organism evidence="8 9">
    <name type="scientific">Caerostris darwini</name>
    <dbReference type="NCBI Taxonomy" id="1538125"/>
    <lineage>
        <taxon>Eukaryota</taxon>
        <taxon>Metazoa</taxon>
        <taxon>Ecdysozoa</taxon>
        <taxon>Arthropoda</taxon>
        <taxon>Chelicerata</taxon>
        <taxon>Arachnida</taxon>
        <taxon>Araneae</taxon>
        <taxon>Araneomorphae</taxon>
        <taxon>Entelegynae</taxon>
        <taxon>Araneoidea</taxon>
        <taxon>Araneidae</taxon>
        <taxon>Caerostris</taxon>
    </lineage>
</organism>
<evidence type="ECO:0000256" key="5">
    <source>
        <dbReference type="ARBA" id="ARBA00022840"/>
    </source>
</evidence>
<dbReference type="InterPro" id="IPR000719">
    <property type="entry name" value="Prot_kinase_dom"/>
</dbReference>
<evidence type="ECO:0000256" key="6">
    <source>
        <dbReference type="SAM" id="MobiDB-lite"/>
    </source>
</evidence>
<keyword evidence="2" id="KW-0808">Transferase</keyword>
<keyword evidence="9" id="KW-1185">Reference proteome</keyword>
<dbReference type="InterPro" id="IPR008271">
    <property type="entry name" value="Ser/Thr_kinase_AS"/>
</dbReference>
<dbReference type="InterPro" id="IPR011009">
    <property type="entry name" value="Kinase-like_dom_sf"/>
</dbReference>
<dbReference type="SUPFAM" id="SSF56112">
    <property type="entry name" value="Protein kinase-like (PK-like)"/>
    <property type="match status" value="1"/>
</dbReference>
<dbReference type="FunFam" id="1.10.510.10:FF:000624">
    <property type="entry name" value="Mitogen-activated protein kinase"/>
    <property type="match status" value="1"/>
</dbReference>
<feature type="compositionally biased region" description="Low complexity" evidence="6">
    <location>
        <begin position="412"/>
        <end position="425"/>
    </location>
</feature>
<dbReference type="GO" id="GO:0004674">
    <property type="term" value="F:protein serine/threonine kinase activity"/>
    <property type="evidence" value="ECO:0007669"/>
    <property type="project" value="UniProtKB-KW"/>
</dbReference>
<dbReference type="Gene3D" id="3.30.200.20">
    <property type="entry name" value="Phosphorylase Kinase, domain 1"/>
    <property type="match status" value="1"/>
</dbReference>
<evidence type="ECO:0000256" key="2">
    <source>
        <dbReference type="ARBA" id="ARBA00022679"/>
    </source>
</evidence>
<feature type="compositionally biased region" description="Basic and acidic residues" evidence="6">
    <location>
        <begin position="430"/>
        <end position="440"/>
    </location>
</feature>
<dbReference type="GO" id="GO:0005524">
    <property type="term" value="F:ATP binding"/>
    <property type="evidence" value="ECO:0007669"/>
    <property type="project" value="UniProtKB-KW"/>
</dbReference>
<gene>
    <name evidence="8" type="primary">MOK</name>
    <name evidence="8" type="ORF">CDAR_86641</name>
</gene>
<evidence type="ECO:0000256" key="3">
    <source>
        <dbReference type="ARBA" id="ARBA00022741"/>
    </source>
</evidence>
<keyword evidence="1" id="KW-0723">Serine/threonine-protein kinase</keyword>
<dbReference type="Proteomes" id="UP001054837">
    <property type="component" value="Unassembled WGS sequence"/>
</dbReference>
<dbReference type="AlphaFoldDB" id="A0AAV4P564"/>
<dbReference type="InterPro" id="IPR050117">
    <property type="entry name" value="MAPK"/>
</dbReference>
<keyword evidence="4" id="KW-0418">Kinase</keyword>
<protein>
    <recommendedName>
        <fullName evidence="7">Protein kinase domain-containing protein</fullName>
    </recommendedName>
</protein>
<evidence type="ECO:0000259" key="7">
    <source>
        <dbReference type="PROSITE" id="PS50011"/>
    </source>
</evidence>
<sequence>MLDYVSYCARVFRLNGNSIGVNAFRNVKSTAIVTCIDDQDIEYLGKKGEGSFAEVMACQNLIDGQLYACKTLKRHFVSVDQALGLTEVRALRRLRPHVNIVQLHDIIFDKKSGRLALIFELMDLNMYELLKARKKPLPEFRVKSYIYQLIRSLDHIHRHGIFHRDVKPENLLIRDNLLKLADFGSCRGINTKRPYTEYISTRWYRPPECLLTSGHYTYKMDMWAAGCVFFEALTNLPLFPGSSELDQLSKIHNVLGTPKSSIAAKLRRHIIFLYLLDQLSKIHNVLGTPKSSIAAKLRRHIIFLYLLDQLSKIHNVLGTPKSSIAAKLRRHKRLTGVDFNFQPYTGIGIAILAPGASPEALELLISLVSYDEDERPSARQALKNPYFLDLRLAEKYQHSGRHSSRNTGKRTSSASKQSSPLSPRSGPVSRVDDASNPTREKERNTVLNIYYCYQLWKSTATDYAKKSGAAEAWE</sequence>
<feature type="compositionally biased region" description="Basic residues" evidence="6">
    <location>
        <begin position="398"/>
        <end position="408"/>
    </location>
</feature>
<dbReference type="EMBL" id="BPLQ01002315">
    <property type="protein sequence ID" value="GIX91326.1"/>
    <property type="molecule type" value="Genomic_DNA"/>
</dbReference>
<evidence type="ECO:0000256" key="4">
    <source>
        <dbReference type="ARBA" id="ARBA00022777"/>
    </source>
</evidence>
<feature type="region of interest" description="Disordered" evidence="6">
    <location>
        <begin position="398"/>
        <end position="440"/>
    </location>
</feature>
<reference evidence="8 9" key="1">
    <citation type="submission" date="2021-06" db="EMBL/GenBank/DDBJ databases">
        <title>Caerostris darwini draft genome.</title>
        <authorList>
            <person name="Kono N."/>
            <person name="Arakawa K."/>
        </authorList>
    </citation>
    <scope>NUCLEOTIDE SEQUENCE [LARGE SCALE GENOMIC DNA]</scope>
</reference>
<dbReference type="PROSITE" id="PS00108">
    <property type="entry name" value="PROTEIN_KINASE_ST"/>
    <property type="match status" value="1"/>
</dbReference>
<proteinExistence type="predicted"/>
<evidence type="ECO:0000313" key="8">
    <source>
        <dbReference type="EMBL" id="GIX91326.1"/>
    </source>
</evidence>
<feature type="domain" description="Protein kinase" evidence="7">
    <location>
        <begin position="41"/>
        <end position="387"/>
    </location>
</feature>
<dbReference type="Gene3D" id="1.10.510.10">
    <property type="entry name" value="Transferase(Phosphotransferase) domain 1"/>
    <property type="match status" value="2"/>
</dbReference>
<dbReference type="Pfam" id="PF00069">
    <property type="entry name" value="Pkinase"/>
    <property type="match status" value="1"/>
</dbReference>